<evidence type="ECO:0000313" key="1">
    <source>
        <dbReference type="EMBL" id="QCG75898.1"/>
    </source>
</evidence>
<protein>
    <submittedName>
        <fullName evidence="1">Uncharacterized protein</fullName>
    </submittedName>
</protein>
<accession>A0A4Y5JT15</accession>
<organism evidence="1 2">
    <name type="scientific">Pseudomonas phage vB_PaeM_PA5oct</name>
    <dbReference type="NCBI Taxonomy" id="2163605"/>
    <lineage>
        <taxon>Viruses</taxon>
        <taxon>Duplodnaviria</taxon>
        <taxon>Heunggongvirae</taxon>
        <taxon>Uroviricota</taxon>
        <taxon>Caudoviricetes</taxon>
        <taxon>Arenbergviridae</taxon>
        <taxon>Wroclawvirus</taxon>
        <taxon>Wroclawvirus PA5oct</taxon>
    </lineage>
</organism>
<keyword evidence="2" id="KW-1185">Reference proteome</keyword>
<sequence>MGIFLLSHNTRYICVIHIGRIVYKIKMYDRHGNYVFTINVI</sequence>
<reference evidence="2" key="1">
    <citation type="journal article" date="2020" name="bioRxiv">
        <title>Integrative omics analysis of Pseudomonas aeruginosa virus PA5oct highlights the molecular complexity of jumbo phages.</title>
        <authorList>
            <person name="Lood C."/>
            <person name="Danis-Wlodarczyk K."/>
            <person name="Blasdel B.G."/>
            <person name="Jang H.B."/>
            <person name="Vandenheuvel D."/>
            <person name="Briers Y."/>
            <person name="Noben J.-P."/>
            <person name="van Noort V."/>
            <person name="Drulis-Kawa Z."/>
            <person name="Lavigne R."/>
        </authorList>
    </citation>
    <scope>NUCLEOTIDE SEQUENCE [LARGE SCALE GENOMIC DNA]</scope>
</reference>
<dbReference type="EMBL" id="MK797984">
    <property type="protein sequence ID" value="QCG75898.1"/>
    <property type="molecule type" value="Genomic_DNA"/>
</dbReference>
<evidence type="ECO:0000313" key="2">
    <source>
        <dbReference type="Proteomes" id="UP000316733"/>
    </source>
</evidence>
<gene>
    <name evidence="1" type="ORF">EST35_0014</name>
</gene>
<dbReference type="Proteomes" id="UP000316733">
    <property type="component" value="Segment"/>
</dbReference>
<name>A0A4Y5JT15_9CAUD</name>
<proteinExistence type="predicted"/>